<comment type="caution">
    <text evidence="2">The sequence shown here is derived from an EMBL/GenBank/DDBJ whole genome shotgun (WGS) entry which is preliminary data.</text>
</comment>
<keyword evidence="1" id="KW-0812">Transmembrane</keyword>
<dbReference type="STRING" id="764299.STRIC_1022"/>
<proteinExistence type="predicted"/>
<reference evidence="2 3" key="1">
    <citation type="journal article" date="2014" name="Int. J. Syst. Evol. Microbiol.">
        <title>Phylogenomics and the dynamic genome evolution of the genus Streptococcus.</title>
        <authorList>
            <consortium name="The Broad Institute Genome Sequencing Platform"/>
            <person name="Richards V.P."/>
            <person name="Palmer S.R."/>
            <person name="Pavinski Bitar P.D."/>
            <person name="Qin X."/>
            <person name="Weinstock G.M."/>
            <person name="Highlander S.K."/>
            <person name="Town C.D."/>
            <person name="Burne R.A."/>
            <person name="Stanhope M.J."/>
        </authorList>
    </citation>
    <scope>NUCLEOTIDE SEQUENCE [LARGE SCALE GENOMIC DNA]</scope>
    <source>
        <strain evidence="2 3">707-05</strain>
    </source>
</reference>
<accession>G5K2L0</accession>
<keyword evidence="1" id="KW-1133">Transmembrane helix</keyword>
<keyword evidence="1" id="KW-0472">Membrane</keyword>
<sequence>MEERFKKHLQEDISHDFSHQSLILSLLLIGFFLIFSLAPQQIGLYRDSKRVEGHYQKMLHKKIVF</sequence>
<protein>
    <submittedName>
        <fullName evidence="2">Uncharacterized protein</fullName>
    </submittedName>
</protein>
<evidence type="ECO:0000256" key="1">
    <source>
        <dbReference type="SAM" id="Phobius"/>
    </source>
</evidence>
<dbReference type="EMBL" id="AEUX02000006">
    <property type="protein sequence ID" value="EHI69657.1"/>
    <property type="molecule type" value="Genomic_DNA"/>
</dbReference>
<feature type="transmembrane region" description="Helical" evidence="1">
    <location>
        <begin position="21"/>
        <end position="38"/>
    </location>
</feature>
<dbReference type="Proteomes" id="UP000003330">
    <property type="component" value="Unassembled WGS sequence"/>
</dbReference>
<evidence type="ECO:0000313" key="2">
    <source>
        <dbReference type="EMBL" id="EHI69657.1"/>
    </source>
</evidence>
<name>G5K2L0_9STRE</name>
<keyword evidence="3" id="KW-1185">Reference proteome</keyword>
<evidence type="ECO:0000313" key="3">
    <source>
        <dbReference type="Proteomes" id="UP000003330"/>
    </source>
</evidence>
<gene>
    <name evidence="2" type="ORF">STRIC_1022</name>
</gene>
<organism evidence="2 3">
    <name type="scientific">Streptococcus ictaluri 707-05</name>
    <dbReference type="NCBI Taxonomy" id="764299"/>
    <lineage>
        <taxon>Bacteria</taxon>
        <taxon>Bacillati</taxon>
        <taxon>Bacillota</taxon>
        <taxon>Bacilli</taxon>
        <taxon>Lactobacillales</taxon>
        <taxon>Streptococcaceae</taxon>
        <taxon>Streptococcus</taxon>
    </lineage>
</organism>
<dbReference type="eggNOG" id="COG2972">
    <property type="taxonomic scope" value="Bacteria"/>
</dbReference>
<dbReference type="AlphaFoldDB" id="G5K2L0"/>